<evidence type="ECO:0000313" key="22">
    <source>
        <dbReference type="Proteomes" id="UP001174136"/>
    </source>
</evidence>
<evidence type="ECO:0000313" key="21">
    <source>
        <dbReference type="EMBL" id="KAK0143755.1"/>
    </source>
</evidence>
<dbReference type="GO" id="GO:0160198">
    <property type="term" value="F:polyprenal reductase activity"/>
    <property type="evidence" value="ECO:0007669"/>
    <property type="project" value="UniProtKB-EC"/>
</dbReference>
<evidence type="ECO:0000256" key="11">
    <source>
        <dbReference type="ARBA" id="ARBA00023136"/>
    </source>
</evidence>
<accession>A0AA47MPD4</accession>
<keyword evidence="6 19" id="KW-0256">Endoplasmic reticulum</keyword>
<dbReference type="PANTHER" id="PTHR14624:SF0">
    <property type="entry name" value="POLYPRENOL REDUCTASE"/>
    <property type="match status" value="1"/>
</dbReference>
<sequence>MWASMGGCVVVVVVLWSCLALGFLLAFLIHNISPRLPSKYERSPLRAFLRDLIRYGKTKQRNRDDWLRVFDVPKRWFWHFYAVSVVWTGLLLVLSLQVALQGQPYPQWLTSSLSFLCGVQWDESRAPQVSTLLVQLLLWGHSLRRLLECLLVSVYSQGVIHVAQYVFGMGYYVILGLTVLCCDNLNDAKGVDSLFHQLDLGHLSGAALFIWASLLQHSSLVTLARLRTGSSGAAKTFDHGVPHGGWFELVSCPHYFAELLIYVSLGLVLGGLSLTWWTVVSYVLFNQAVAAQLCQEYYMKKFECYPRRRCAFIPFVL</sequence>
<evidence type="ECO:0000256" key="15">
    <source>
        <dbReference type="ARBA" id="ARBA00048095"/>
    </source>
</evidence>
<feature type="domain" description="3-oxo-5-alpha-steroid 4-dehydrogenase C-terminal" evidence="20">
    <location>
        <begin position="202"/>
        <end position="317"/>
    </location>
</feature>
<evidence type="ECO:0000256" key="8">
    <source>
        <dbReference type="ARBA" id="ARBA00022989"/>
    </source>
</evidence>
<dbReference type="InterPro" id="IPR039698">
    <property type="entry name" value="Dfg10/SRD5A3"/>
</dbReference>
<evidence type="ECO:0000256" key="14">
    <source>
        <dbReference type="ARBA" id="ARBA00047186"/>
    </source>
</evidence>
<dbReference type="GO" id="GO:0102389">
    <property type="term" value="F:polyprenol reductase activity"/>
    <property type="evidence" value="ECO:0007669"/>
    <property type="project" value="UniProtKB-UniRule"/>
</dbReference>
<keyword evidence="7 19" id="KW-0521">NADP</keyword>
<evidence type="ECO:0000256" key="17">
    <source>
        <dbReference type="ARBA" id="ARBA00049397"/>
    </source>
</evidence>
<comment type="catalytic activity">
    <reaction evidence="17">
        <text>17beta-hydroxy-5alpha-androstan-3-one + NADP(+) = testosterone + NADPH + H(+)</text>
        <dbReference type="Rhea" id="RHEA:50820"/>
        <dbReference type="ChEBI" id="CHEBI:15378"/>
        <dbReference type="ChEBI" id="CHEBI:16330"/>
        <dbReference type="ChEBI" id="CHEBI:17347"/>
        <dbReference type="ChEBI" id="CHEBI:57783"/>
        <dbReference type="ChEBI" id="CHEBI:58349"/>
        <dbReference type="EC" id="1.3.1.22"/>
    </reaction>
    <physiologicalReaction direction="right-to-left" evidence="17">
        <dbReference type="Rhea" id="RHEA:50822"/>
    </physiologicalReaction>
</comment>
<feature type="transmembrane region" description="Helical" evidence="19">
    <location>
        <begin position="259"/>
        <end position="285"/>
    </location>
</feature>
<dbReference type="Proteomes" id="UP001174136">
    <property type="component" value="Unassembled WGS sequence"/>
</dbReference>
<evidence type="ECO:0000256" key="6">
    <source>
        <dbReference type="ARBA" id="ARBA00022824"/>
    </source>
</evidence>
<comment type="catalytic activity">
    <reaction evidence="15">
        <text>androst-4-ene-3,17-dione + NADPH + H(+) = 5alpha-androstan-3,17-dione + NADP(+)</text>
        <dbReference type="Rhea" id="RHEA:50816"/>
        <dbReference type="ChEBI" id="CHEBI:15378"/>
        <dbReference type="ChEBI" id="CHEBI:15994"/>
        <dbReference type="ChEBI" id="CHEBI:16422"/>
        <dbReference type="ChEBI" id="CHEBI:57783"/>
        <dbReference type="ChEBI" id="CHEBI:58349"/>
    </reaction>
    <physiologicalReaction direction="right-to-left" evidence="15">
        <dbReference type="Rhea" id="RHEA:50818"/>
    </physiologicalReaction>
</comment>
<feature type="transmembrane region" description="Helical" evidence="19">
    <location>
        <begin position="6"/>
        <end position="29"/>
    </location>
</feature>
<evidence type="ECO:0000256" key="1">
    <source>
        <dbReference type="ARBA" id="ARBA00004477"/>
    </source>
</evidence>
<feature type="transmembrane region" description="Helical" evidence="19">
    <location>
        <begin position="194"/>
        <end position="214"/>
    </location>
</feature>
<keyword evidence="9 19" id="KW-0560">Oxidoreductase</keyword>
<keyword evidence="5 19" id="KW-0812">Transmembrane</keyword>
<evidence type="ECO:0000256" key="9">
    <source>
        <dbReference type="ARBA" id="ARBA00023002"/>
    </source>
</evidence>
<evidence type="ECO:0000256" key="13">
    <source>
        <dbReference type="ARBA" id="ARBA00046320"/>
    </source>
</evidence>
<dbReference type="PROSITE" id="PS50244">
    <property type="entry name" value="S5A_REDUCTASE"/>
    <property type="match status" value="1"/>
</dbReference>
<comment type="pathway">
    <text evidence="2 19">Protein modification; protein glycosylation.</text>
</comment>
<gene>
    <name evidence="21" type="primary">srd5a3</name>
    <name evidence="21" type="ORF">N1851_018040</name>
</gene>
<evidence type="ECO:0000256" key="16">
    <source>
        <dbReference type="ARBA" id="ARBA00048765"/>
    </source>
</evidence>
<organism evidence="21 22">
    <name type="scientific">Merluccius polli</name>
    <name type="common">Benguela hake</name>
    <name type="synonym">Merluccius cadenati</name>
    <dbReference type="NCBI Taxonomy" id="89951"/>
    <lineage>
        <taxon>Eukaryota</taxon>
        <taxon>Metazoa</taxon>
        <taxon>Chordata</taxon>
        <taxon>Craniata</taxon>
        <taxon>Vertebrata</taxon>
        <taxon>Euteleostomi</taxon>
        <taxon>Actinopterygii</taxon>
        <taxon>Neopterygii</taxon>
        <taxon>Teleostei</taxon>
        <taxon>Neoteleostei</taxon>
        <taxon>Acanthomorphata</taxon>
        <taxon>Zeiogadaria</taxon>
        <taxon>Gadariae</taxon>
        <taxon>Gadiformes</taxon>
        <taxon>Gadoidei</taxon>
        <taxon>Merlucciidae</taxon>
        <taxon>Merluccius</taxon>
    </lineage>
</organism>
<feature type="transmembrane region" description="Helical" evidence="19">
    <location>
        <begin position="162"/>
        <end position="182"/>
    </location>
</feature>
<evidence type="ECO:0000256" key="10">
    <source>
        <dbReference type="ARBA" id="ARBA00023098"/>
    </source>
</evidence>
<evidence type="ECO:0000256" key="2">
    <source>
        <dbReference type="ARBA" id="ARBA00004922"/>
    </source>
</evidence>
<reference evidence="21" key="1">
    <citation type="journal article" date="2023" name="Front. Mar. Sci.">
        <title>A new Merluccius polli reference genome to investigate the effects of global change in West African waters.</title>
        <authorList>
            <person name="Mateo J.L."/>
            <person name="Blanco-Fernandez C."/>
            <person name="Garcia-Vazquez E."/>
            <person name="Machado-Schiaffino G."/>
        </authorList>
    </citation>
    <scope>NUCLEOTIDE SEQUENCE</scope>
    <source>
        <strain evidence="21">C29</strain>
        <tissue evidence="21">Fin</tissue>
    </source>
</reference>
<keyword evidence="11 19" id="KW-0472">Membrane</keyword>
<comment type="subcellular location">
    <subcellularLocation>
        <location evidence="1">Endoplasmic reticulum membrane</location>
        <topology evidence="1">Multi-pass membrane protein</topology>
    </subcellularLocation>
</comment>
<comment type="catalytic activity">
    <reaction evidence="18 19">
        <text>a di-trans,poly-cis-dolichal + NADP(+) = a di-trans,poly-cis-polyprenal + NADPH + H(+)</text>
        <dbReference type="Rhea" id="RHEA:80727"/>
        <dbReference type="Rhea" id="RHEA-COMP:19536"/>
        <dbReference type="Rhea" id="RHEA-COMP:19537"/>
        <dbReference type="ChEBI" id="CHEBI:15378"/>
        <dbReference type="ChEBI" id="CHEBI:57783"/>
        <dbReference type="ChEBI" id="CHEBI:58349"/>
        <dbReference type="ChEBI" id="CHEBI:231623"/>
        <dbReference type="ChEBI" id="CHEBI:231637"/>
        <dbReference type="EC" id="1.3.1.94"/>
    </reaction>
    <physiologicalReaction direction="right-to-left" evidence="18 19">
        <dbReference type="Rhea" id="RHEA:80729"/>
    </physiologicalReaction>
</comment>
<evidence type="ECO:0000256" key="19">
    <source>
        <dbReference type="RuleBase" id="RU367081"/>
    </source>
</evidence>
<evidence type="ECO:0000256" key="18">
    <source>
        <dbReference type="ARBA" id="ARBA00049427"/>
    </source>
</evidence>
<comment type="caution">
    <text evidence="21">The sequence shown here is derived from an EMBL/GenBank/DDBJ whole genome shotgun (WGS) entry which is preliminary data.</text>
</comment>
<dbReference type="GO" id="GO:0047751">
    <property type="term" value="F:3-oxo-5-alpha-steroid 4-dehydrogenase (NADP+) activity"/>
    <property type="evidence" value="ECO:0007669"/>
    <property type="project" value="UniProtKB-UniRule"/>
</dbReference>
<dbReference type="GO" id="GO:0016095">
    <property type="term" value="P:polyprenol catabolic process"/>
    <property type="evidence" value="ECO:0007669"/>
    <property type="project" value="UniProtKB-UniRule"/>
</dbReference>
<dbReference type="FunFam" id="1.20.120.1630:FF:000021">
    <property type="entry name" value="Polyprenol reductase 1"/>
    <property type="match status" value="1"/>
</dbReference>
<dbReference type="GO" id="GO:0005789">
    <property type="term" value="C:endoplasmic reticulum membrane"/>
    <property type="evidence" value="ECO:0007669"/>
    <property type="project" value="UniProtKB-SubCell"/>
</dbReference>
<evidence type="ECO:0000259" key="20">
    <source>
        <dbReference type="Pfam" id="PF02544"/>
    </source>
</evidence>
<evidence type="ECO:0000256" key="4">
    <source>
        <dbReference type="ARBA" id="ARBA00012522"/>
    </source>
</evidence>
<dbReference type="InterPro" id="IPR001104">
    <property type="entry name" value="3-oxo-5_a-steroid_4-DH_C"/>
</dbReference>
<comment type="function">
    <text evidence="12">Plays a key role in early steps of protein N-linked glycosylation by being involved in the conversion of polyprenol into dolichol. Acts as a polyprenal reductase that mediates the reduction of polyprenal into dolichal in a NADP-dependent mechanism. Dolichols are required for the synthesis of dolichol-linked monosaccharides and the oligosaccharide precursor used for N-glycosylation. Also able to convert testosterone (T) into 5-alpha-dihydrotestosterone (DHT).</text>
</comment>
<dbReference type="GO" id="GO:0006488">
    <property type="term" value="P:dolichol-linked oligosaccharide biosynthetic process"/>
    <property type="evidence" value="ECO:0007669"/>
    <property type="project" value="UniProtKB-UniRule"/>
</dbReference>
<dbReference type="EC" id="1.3.1.94" evidence="4 19"/>
<dbReference type="AlphaFoldDB" id="A0AA47MPD4"/>
<dbReference type="EC" id="1.3.1.22" evidence="3 19"/>
<proteinExistence type="inferred from homology"/>
<comment type="catalytic activity">
    <reaction evidence="16">
        <text>a 3-oxo-5alpha-steroid + NADP(+) = a 3-oxo-Delta(4)-steroid + NADPH + H(+)</text>
        <dbReference type="Rhea" id="RHEA:54384"/>
        <dbReference type="ChEBI" id="CHEBI:13601"/>
        <dbReference type="ChEBI" id="CHEBI:15378"/>
        <dbReference type="ChEBI" id="CHEBI:47909"/>
        <dbReference type="ChEBI" id="CHEBI:57783"/>
        <dbReference type="ChEBI" id="CHEBI:58349"/>
        <dbReference type="EC" id="1.3.1.22"/>
    </reaction>
    <physiologicalReaction direction="right-to-left" evidence="16">
        <dbReference type="Rhea" id="RHEA:54386"/>
    </physiologicalReaction>
</comment>
<dbReference type="Pfam" id="PF02544">
    <property type="entry name" value="Steroid_dh"/>
    <property type="match status" value="1"/>
</dbReference>
<evidence type="ECO:0000256" key="7">
    <source>
        <dbReference type="ARBA" id="ARBA00022857"/>
    </source>
</evidence>
<dbReference type="EMBL" id="JAOPHQ010003239">
    <property type="protein sequence ID" value="KAK0143755.1"/>
    <property type="molecule type" value="Genomic_DNA"/>
</dbReference>
<keyword evidence="8 19" id="KW-1133">Transmembrane helix</keyword>
<evidence type="ECO:0000256" key="12">
    <source>
        <dbReference type="ARBA" id="ARBA00045898"/>
    </source>
</evidence>
<feature type="transmembrane region" description="Helical" evidence="19">
    <location>
        <begin position="76"/>
        <end position="100"/>
    </location>
</feature>
<dbReference type="PANTHER" id="PTHR14624">
    <property type="entry name" value="DFG10 PROTEIN"/>
    <property type="match status" value="1"/>
</dbReference>
<keyword evidence="22" id="KW-1185">Reference proteome</keyword>
<evidence type="ECO:0000256" key="5">
    <source>
        <dbReference type="ARBA" id="ARBA00022692"/>
    </source>
</evidence>
<dbReference type="Gene3D" id="1.20.120.1630">
    <property type="match status" value="1"/>
</dbReference>
<evidence type="ECO:0000256" key="3">
    <source>
        <dbReference type="ARBA" id="ARBA00012049"/>
    </source>
</evidence>
<comment type="similarity">
    <text evidence="13 19">Belongs to the steroid 5-alpha reductase family. Polyprenal reductase subfamily.</text>
</comment>
<keyword evidence="10" id="KW-0443">Lipid metabolism</keyword>
<name>A0AA47MPD4_MERPO</name>
<protein>
    <recommendedName>
        <fullName evidence="14 19">Polyprenal reductase</fullName>
        <ecNumber evidence="3 19">1.3.1.22</ecNumber>
        <ecNumber evidence="4 19">1.3.1.94</ecNumber>
    </recommendedName>
</protein>